<dbReference type="EMBL" id="JYDQ01000057">
    <property type="protein sequence ID" value="KRY17754.1"/>
    <property type="molecule type" value="Genomic_DNA"/>
</dbReference>
<feature type="domain" description="C2H2-type" evidence="10">
    <location>
        <begin position="411"/>
        <end position="439"/>
    </location>
</feature>
<dbReference type="GO" id="GO:0008270">
    <property type="term" value="F:zinc ion binding"/>
    <property type="evidence" value="ECO:0007669"/>
    <property type="project" value="UniProtKB-KW"/>
</dbReference>
<dbReference type="STRING" id="990121.A0A0V1A000"/>
<feature type="transmembrane region" description="Helical" evidence="9">
    <location>
        <begin position="1055"/>
        <end position="1074"/>
    </location>
</feature>
<dbReference type="FunFam" id="3.30.160.60:FF:002484">
    <property type="entry name" value="Protein CBR-LSY-2"/>
    <property type="match status" value="1"/>
</dbReference>
<feature type="region of interest" description="Disordered" evidence="8">
    <location>
        <begin position="795"/>
        <end position="819"/>
    </location>
</feature>
<keyword evidence="5" id="KW-0862">Zinc</keyword>
<keyword evidence="9" id="KW-1133">Transmembrane helix</keyword>
<keyword evidence="4 7" id="KW-0863">Zinc-finger</keyword>
<evidence type="ECO:0000256" key="9">
    <source>
        <dbReference type="SAM" id="Phobius"/>
    </source>
</evidence>
<evidence type="ECO:0000256" key="2">
    <source>
        <dbReference type="ARBA" id="ARBA00022723"/>
    </source>
</evidence>
<dbReference type="InterPro" id="IPR013087">
    <property type="entry name" value="Znf_C2H2_type"/>
</dbReference>
<feature type="compositionally biased region" description="Low complexity" evidence="8">
    <location>
        <begin position="225"/>
        <end position="242"/>
    </location>
</feature>
<feature type="region of interest" description="Disordered" evidence="8">
    <location>
        <begin position="128"/>
        <end position="181"/>
    </location>
</feature>
<dbReference type="GO" id="GO:0045944">
    <property type="term" value="P:positive regulation of transcription by RNA polymerase II"/>
    <property type="evidence" value="ECO:0007669"/>
    <property type="project" value="TreeGrafter"/>
</dbReference>
<evidence type="ECO:0000256" key="7">
    <source>
        <dbReference type="PROSITE-ProRule" id="PRU00042"/>
    </source>
</evidence>
<evidence type="ECO:0000256" key="4">
    <source>
        <dbReference type="ARBA" id="ARBA00022771"/>
    </source>
</evidence>
<keyword evidence="6" id="KW-0539">Nucleus</keyword>
<gene>
    <name evidence="11" type="primary">sh3bp5l</name>
    <name evidence="11" type="ORF">T12_10253</name>
</gene>
<evidence type="ECO:0000313" key="12">
    <source>
        <dbReference type="Proteomes" id="UP000054783"/>
    </source>
</evidence>
<reference evidence="11 12" key="1">
    <citation type="submission" date="2015-01" db="EMBL/GenBank/DDBJ databases">
        <title>Evolution of Trichinella species and genotypes.</title>
        <authorList>
            <person name="Korhonen P.K."/>
            <person name="Edoardo P."/>
            <person name="Giuseppe L.R."/>
            <person name="Gasser R.B."/>
        </authorList>
    </citation>
    <scope>NUCLEOTIDE SEQUENCE [LARGE SCALE GENOMIC DNA]</scope>
    <source>
        <strain evidence="11">ISS2496</strain>
    </source>
</reference>
<sequence length="1119" mass="121112">MHSIFLFFRILILIRNIEIHVFFRGKMPNSEDIATESLVFFQKLKLACNLFLFTISHLANLFIFQCLICIICDIFVEKVSVRLSNGINFETTPGDKSSNRIDAFIFPFPFVAVPFFKDMAFSGEENVPESTGGELCNGSSSSEIHSSNNNNNNDNQTSDKANTSVTVTEAEAQQQQPSQEMSSDCFLMNNLGLKKEQALCNGSTLDLNCNISMDVAADDDDDDSPSQGDDASNNVIQQQQQQQQQVAQLNKGKTADAQCNGLVANVQLPAKRSARTAAKNRSLLDSLLTIKKIKVEEAAASVIAKQQNNNSISKTAAANNKVDPQAESVVNNNSGGGLFESPLLPNGNAETTVPMNPRSGGAGTGGGSGGKLHGNVYQAEKSFICEICGKAFRFRSNLAEHRSVHTSLKPYVCRFCGKSSRLKGNLTKHILKHHKREQNEFIGKDDIIIKKGKKSVKDPAAVDFLEKSMIILTSEQAALTTAAGQQQQQQQQQSTQAATACQSNSAGGGVPAATTVMDECLKAEKYFAPIQEARRSSPMLFNSASLFSNDLVNDHDHQGHPTGGPGGAAAAAATAAAAAAAIGVGGIGAVIEAAKELLPTARNRRIIMPGTEPTAKKTPTPRQSLFGNAACLDAVGSTLASYGNAFPYSMLFEQRDSSSSSSSPSPATTTLEESLANMGVAIANRQRMMTTPAAVPKTFPVSAVNSTRCQICQKHFRKSANLALHLMVKHHFPPPKETMLETVSPPSSSSGTGVVKLNDLLLFAASDHHRDQEVNKRQSPLSVAACGAQRTESPRLFKDAYSNTPSSTTASGHLSSSSSSSAATLASEKLRETVAAATAAAGGSASALSGDLKEVKTALAQIKQATGDSAKVGALFKNLETRIAHLERQMETSANTLFAVFHMQSEMHNAFNAFKWDMVEQLKNLPRADLARQSRGRCTPKTTTATTTTTANNNNNNNFLNYFQILKKEKKTNDDRSFILFSSVQLFSTSGRLPFFHNNNNIIQKLFTFSSSSSSSFSFFSEKSLLLLPKFFSVCCLPPCLLCDTRKEKARVFQFVLPCCMSCLSSYFTAFLFYSDAKENAGSIDDDIVLCLCMIRSFNSTLHMMMIINKLIALFTYYY</sequence>
<dbReference type="PANTHER" id="PTHR24403">
    <property type="entry name" value="ZINC FINGER PROTEIN"/>
    <property type="match status" value="1"/>
</dbReference>
<protein>
    <submittedName>
        <fullName evidence="11">Zinc finger protein</fullName>
    </submittedName>
</protein>
<proteinExistence type="predicted"/>
<feature type="domain" description="C2H2-type" evidence="10">
    <location>
        <begin position="383"/>
        <end position="410"/>
    </location>
</feature>
<evidence type="ECO:0000256" key="3">
    <source>
        <dbReference type="ARBA" id="ARBA00022737"/>
    </source>
</evidence>
<evidence type="ECO:0000313" key="11">
    <source>
        <dbReference type="EMBL" id="KRY17754.1"/>
    </source>
</evidence>
<keyword evidence="9" id="KW-0812">Transmembrane</keyword>
<dbReference type="PROSITE" id="PS50157">
    <property type="entry name" value="ZINC_FINGER_C2H2_2"/>
    <property type="match status" value="3"/>
</dbReference>
<comment type="caution">
    <text evidence="11">The sequence shown here is derived from an EMBL/GenBank/DDBJ whole genome shotgun (WGS) entry which is preliminary data.</text>
</comment>
<dbReference type="Proteomes" id="UP000054783">
    <property type="component" value="Unassembled WGS sequence"/>
</dbReference>
<feature type="transmembrane region" description="Helical" evidence="9">
    <location>
        <begin position="1094"/>
        <end position="1118"/>
    </location>
</feature>
<dbReference type="Gene3D" id="3.30.160.60">
    <property type="entry name" value="Classic Zinc Finger"/>
    <property type="match status" value="2"/>
</dbReference>
<feature type="region of interest" description="Disordered" evidence="8">
    <location>
        <begin position="216"/>
        <end position="242"/>
    </location>
</feature>
<keyword evidence="2" id="KW-0479">Metal-binding</keyword>
<dbReference type="GO" id="GO:0016607">
    <property type="term" value="C:nuclear speck"/>
    <property type="evidence" value="ECO:0007669"/>
    <property type="project" value="UniProtKB-SubCell"/>
</dbReference>
<comment type="subcellular location">
    <subcellularLocation>
        <location evidence="1">Nucleus speckle</location>
    </subcellularLocation>
</comment>
<dbReference type="PROSITE" id="PS00028">
    <property type="entry name" value="ZINC_FINGER_C2H2_1"/>
    <property type="match status" value="2"/>
</dbReference>
<feature type="compositionally biased region" description="Low complexity" evidence="8">
    <location>
        <begin position="169"/>
        <end position="181"/>
    </location>
</feature>
<dbReference type="SMART" id="SM00355">
    <property type="entry name" value="ZnF_C2H2"/>
    <property type="match status" value="3"/>
</dbReference>
<dbReference type="PANTHER" id="PTHR24403:SF67">
    <property type="entry name" value="FI01116P-RELATED"/>
    <property type="match status" value="1"/>
</dbReference>
<dbReference type="OrthoDB" id="9439903at2759"/>
<accession>A0A0V1A000</accession>
<feature type="compositionally biased region" description="Low complexity" evidence="8">
    <location>
        <begin position="137"/>
        <end position="158"/>
    </location>
</feature>
<evidence type="ECO:0000256" key="5">
    <source>
        <dbReference type="ARBA" id="ARBA00022833"/>
    </source>
</evidence>
<keyword evidence="3" id="KW-0677">Repeat</keyword>
<keyword evidence="9" id="KW-0472">Membrane</keyword>
<dbReference type="SUPFAM" id="SSF57667">
    <property type="entry name" value="beta-beta-alpha zinc fingers"/>
    <property type="match status" value="1"/>
</dbReference>
<evidence type="ECO:0000256" key="1">
    <source>
        <dbReference type="ARBA" id="ARBA00004324"/>
    </source>
</evidence>
<keyword evidence="12" id="KW-1185">Reference proteome</keyword>
<name>A0A0V1A000_9BILA</name>
<evidence type="ECO:0000259" key="10">
    <source>
        <dbReference type="PROSITE" id="PS50157"/>
    </source>
</evidence>
<dbReference type="Pfam" id="PF00096">
    <property type="entry name" value="zf-C2H2"/>
    <property type="match status" value="2"/>
</dbReference>
<dbReference type="InterPro" id="IPR036236">
    <property type="entry name" value="Znf_C2H2_sf"/>
</dbReference>
<organism evidence="11 12">
    <name type="scientific">Trichinella patagoniensis</name>
    <dbReference type="NCBI Taxonomy" id="990121"/>
    <lineage>
        <taxon>Eukaryota</taxon>
        <taxon>Metazoa</taxon>
        <taxon>Ecdysozoa</taxon>
        <taxon>Nematoda</taxon>
        <taxon>Enoplea</taxon>
        <taxon>Dorylaimia</taxon>
        <taxon>Trichinellida</taxon>
        <taxon>Trichinellidae</taxon>
        <taxon>Trichinella</taxon>
    </lineage>
</organism>
<evidence type="ECO:0000256" key="8">
    <source>
        <dbReference type="SAM" id="MobiDB-lite"/>
    </source>
</evidence>
<dbReference type="InterPro" id="IPR050688">
    <property type="entry name" value="Zinc_finger/UBP_domain"/>
</dbReference>
<evidence type="ECO:0000256" key="6">
    <source>
        <dbReference type="ARBA" id="ARBA00023242"/>
    </source>
</evidence>
<feature type="domain" description="C2H2-type" evidence="10">
    <location>
        <begin position="707"/>
        <end position="735"/>
    </location>
</feature>
<dbReference type="AlphaFoldDB" id="A0A0V1A000"/>
<feature type="compositionally biased region" description="Low complexity" evidence="8">
    <location>
        <begin position="806"/>
        <end position="819"/>
    </location>
</feature>